<dbReference type="InterPro" id="IPR032675">
    <property type="entry name" value="LRR_dom_sf"/>
</dbReference>
<dbReference type="VEuPathDB" id="TriTrypDB:Lsey_0158_0100"/>
<evidence type="ECO:0000313" key="2">
    <source>
        <dbReference type="EMBL" id="KPI85925.1"/>
    </source>
</evidence>
<organism evidence="2 3">
    <name type="scientific">Leptomonas seymouri</name>
    <dbReference type="NCBI Taxonomy" id="5684"/>
    <lineage>
        <taxon>Eukaryota</taxon>
        <taxon>Discoba</taxon>
        <taxon>Euglenozoa</taxon>
        <taxon>Kinetoplastea</taxon>
        <taxon>Metakinetoplastina</taxon>
        <taxon>Trypanosomatida</taxon>
        <taxon>Trypanosomatidae</taxon>
        <taxon>Leishmaniinae</taxon>
        <taxon>Leptomonas</taxon>
    </lineage>
</organism>
<dbReference type="Gene3D" id="3.80.10.10">
    <property type="entry name" value="Ribonuclease Inhibitor"/>
    <property type="match status" value="1"/>
</dbReference>
<dbReference type="Proteomes" id="UP000038009">
    <property type="component" value="Unassembled WGS sequence"/>
</dbReference>
<feature type="compositionally biased region" description="Polar residues" evidence="1">
    <location>
        <begin position="132"/>
        <end position="143"/>
    </location>
</feature>
<feature type="region of interest" description="Disordered" evidence="1">
    <location>
        <begin position="125"/>
        <end position="168"/>
    </location>
</feature>
<dbReference type="OMA" id="RRYLRCC"/>
<keyword evidence="3" id="KW-1185">Reference proteome</keyword>
<evidence type="ECO:0000313" key="3">
    <source>
        <dbReference type="Proteomes" id="UP000038009"/>
    </source>
</evidence>
<reference evidence="2 3" key="1">
    <citation type="journal article" date="2015" name="PLoS Pathog.">
        <title>Leptomonas seymouri: Adaptations to the Dixenous Life Cycle Analyzed by Genome Sequencing, Transcriptome Profiling and Co-infection with Leishmania donovani.</title>
        <authorList>
            <person name="Kraeva N."/>
            <person name="Butenko A."/>
            <person name="Hlavacova J."/>
            <person name="Kostygov A."/>
            <person name="Myskova J."/>
            <person name="Grybchuk D."/>
            <person name="Lestinova T."/>
            <person name="Votypka J."/>
            <person name="Volf P."/>
            <person name="Opperdoes F."/>
            <person name="Flegontov P."/>
            <person name="Lukes J."/>
            <person name="Yurchenko V."/>
        </authorList>
    </citation>
    <scope>NUCLEOTIDE SEQUENCE [LARGE SCALE GENOMIC DNA]</scope>
    <source>
        <strain evidence="2 3">ATCC 30220</strain>
    </source>
</reference>
<accession>A0A0N1PBH6</accession>
<comment type="caution">
    <text evidence="2">The sequence shown here is derived from an EMBL/GenBank/DDBJ whole genome shotgun (WGS) entry which is preliminary data.</text>
</comment>
<evidence type="ECO:0000256" key="1">
    <source>
        <dbReference type="SAM" id="MobiDB-lite"/>
    </source>
</evidence>
<sequence length="394" mass="43438">MNQEIRAEYSLQRFTAADALHFIMTNGTKHPKQEGTADASLPGLAKVVELQEKHSYGARKHYCGAYDPLSAVQRAERESHEQLCAHSQTACSLAKNAISAAMRQRTNTRVYRYGQALLQLANASENEELEDGSNTMASDSSGGSLKPANGILADGNTAKDDRATETDEDNEDLENYLLKHKGFATEAVVTWLQHRYLRCCEFMNLRPSVVVSQRLSKCVRFGLGDSVGSFFASQKTSSPLFAAPEQQMPINAKAARSWMTFPETLAELREEHTTPYEVSPDLQGCGDIGKQPRHFVAILGVLEGCQHAVVTFNLSNIGLTNREARVLCLFCHAHLRHLQSLDISDNPGVTDDVALLLKKIAVSLPLLSRLAVHGTSLSQGTIRAIDWLLYRKVL</sequence>
<dbReference type="EMBL" id="LJSK01000158">
    <property type="protein sequence ID" value="KPI85925.1"/>
    <property type="molecule type" value="Genomic_DNA"/>
</dbReference>
<name>A0A0N1PBH6_LEPSE</name>
<proteinExistence type="predicted"/>
<dbReference type="SUPFAM" id="SSF52047">
    <property type="entry name" value="RNI-like"/>
    <property type="match status" value="1"/>
</dbReference>
<gene>
    <name evidence="2" type="ORF">ABL78_5009</name>
</gene>
<dbReference type="AlphaFoldDB" id="A0A0N1PBH6"/>
<protein>
    <submittedName>
        <fullName evidence="2">Uncharacterized protein</fullName>
    </submittedName>
</protein>
<dbReference type="OrthoDB" id="272549at2759"/>